<dbReference type="Gene3D" id="3.20.20.70">
    <property type="entry name" value="Aldolase class I"/>
    <property type="match status" value="1"/>
</dbReference>
<dbReference type="GO" id="GO:0008747">
    <property type="term" value="F:N-acetylneuraminate lyase activity"/>
    <property type="evidence" value="ECO:0007669"/>
    <property type="project" value="UniProtKB-EC"/>
</dbReference>
<evidence type="ECO:0000256" key="5">
    <source>
        <dbReference type="ARBA" id="ARBA00023277"/>
    </source>
</evidence>
<evidence type="ECO:0000256" key="3">
    <source>
        <dbReference type="ARBA" id="ARBA00023239"/>
    </source>
</evidence>
<evidence type="ECO:0000256" key="8">
    <source>
        <dbReference type="PIRSR" id="PIRSR001365-2"/>
    </source>
</evidence>
<dbReference type="PANTHER" id="PTHR12128:SF21">
    <property type="entry name" value="N-ACETYLNEURAMINATE LYASE"/>
    <property type="match status" value="1"/>
</dbReference>
<evidence type="ECO:0000256" key="6">
    <source>
        <dbReference type="PIRNR" id="PIRNR001365"/>
    </source>
</evidence>
<keyword evidence="5" id="KW-0119">Carbohydrate metabolism</keyword>
<keyword evidence="3 6" id="KW-0456">Lyase</keyword>
<accession>A0A517NET5</accession>
<name>A0A517NET5_9BACT</name>
<comment type="similarity">
    <text evidence="6">Belongs to the DapA family.</text>
</comment>
<feature type="active site" description="Proton donor/acceptor" evidence="7">
    <location>
        <position position="143"/>
    </location>
</feature>
<evidence type="ECO:0000256" key="7">
    <source>
        <dbReference type="PIRSR" id="PIRSR001365-1"/>
    </source>
</evidence>
<feature type="binding site" evidence="8">
    <location>
        <position position="215"/>
    </location>
    <ligand>
        <name>pyruvate</name>
        <dbReference type="ChEBI" id="CHEBI:15361"/>
    </ligand>
</feature>
<dbReference type="EMBL" id="CP036525">
    <property type="protein sequence ID" value="QDT05640.1"/>
    <property type="molecule type" value="Genomic_DNA"/>
</dbReference>
<dbReference type="Pfam" id="PF00701">
    <property type="entry name" value="DHDPS"/>
    <property type="match status" value="1"/>
</dbReference>
<protein>
    <submittedName>
        <fullName evidence="9">N-acetylneuraminate lyase</fullName>
        <ecNumber evidence="9">4.1.3.3</ecNumber>
    </submittedName>
</protein>
<dbReference type="EC" id="4.1.3.3" evidence="9"/>
<dbReference type="PROSITE" id="PS00665">
    <property type="entry name" value="DHDPS_1"/>
    <property type="match status" value="1"/>
</dbReference>
<evidence type="ECO:0000256" key="2">
    <source>
        <dbReference type="ARBA" id="ARBA00022490"/>
    </source>
</evidence>
<evidence type="ECO:0000256" key="1">
    <source>
        <dbReference type="ARBA" id="ARBA00004496"/>
    </source>
</evidence>
<dbReference type="RefSeq" id="WP_145171874.1">
    <property type="nucleotide sequence ID" value="NZ_CP036525.1"/>
</dbReference>
<organism evidence="9 10">
    <name type="scientific">Rubripirellula lacrimiformis</name>
    <dbReference type="NCBI Taxonomy" id="1930273"/>
    <lineage>
        <taxon>Bacteria</taxon>
        <taxon>Pseudomonadati</taxon>
        <taxon>Planctomycetota</taxon>
        <taxon>Planctomycetia</taxon>
        <taxon>Pirellulales</taxon>
        <taxon>Pirellulaceae</taxon>
        <taxon>Rubripirellula</taxon>
    </lineage>
</organism>
<comment type="subcellular location">
    <subcellularLocation>
        <location evidence="1">Cytoplasm</location>
    </subcellularLocation>
</comment>
<feature type="binding site" evidence="8">
    <location>
        <position position="53"/>
    </location>
    <ligand>
        <name>pyruvate</name>
        <dbReference type="ChEBI" id="CHEBI:15361"/>
    </ligand>
</feature>
<keyword evidence="10" id="KW-1185">Reference proteome</keyword>
<dbReference type="PANTHER" id="PTHR12128">
    <property type="entry name" value="DIHYDRODIPICOLINATE SYNTHASE"/>
    <property type="match status" value="1"/>
</dbReference>
<dbReference type="KEGG" id="rlc:K227x_40410"/>
<keyword evidence="2" id="KW-0963">Cytoplasm</keyword>
<dbReference type="InterPro" id="IPR020624">
    <property type="entry name" value="Schiff_base-form_aldolases_CS"/>
</dbReference>
<keyword evidence="4" id="KW-0704">Schiff base</keyword>
<evidence type="ECO:0000256" key="4">
    <source>
        <dbReference type="ARBA" id="ARBA00023270"/>
    </source>
</evidence>
<dbReference type="InterPro" id="IPR002220">
    <property type="entry name" value="DapA-like"/>
</dbReference>
<dbReference type="OrthoDB" id="9771791at2"/>
<gene>
    <name evidence="9" type="primary">nanA</name>
    <name evidence="9" type="ORF">K227x_40410</name>
</gene>
<dbReference type="PIRSF" id="PIRSF001365">
    <property type="entry name" value="DHDPS"/>
    <property type="match status" value="1"/>
</dbReference>
<reference evidence="9 10" key="1">
    <citation type="submission" date="2019-02" db="EMBL/GenBank/DDBJ databases">
        <title>Deep-cultivation of Planctomycetes and their phenomic and genomic characterization uncovers novel biology.</title>
        <authorList>
            <person name="Wiegand S."/>
            <person name="Jogler M."/>
            <person name="Boedeker C."/>
            <person name="Pinto D."/>
            <person name="Vollmers J."/>
            <person name="Rivas-Marin E."/>
            <person name="Kohn T."/>
            <person name="Peeters S.H."/>
            <person name="Heuer A."/>
            <person name="Rast P."/>
            <person name="Oberbeckmann S."/>
            <person name="Bunk B."/>
            <person name="Jeske O."/>
            <person name="Meyerdierks A."/>
            <person name="Storesund J.E."/>
            <person name="Kallscheuer N."/>
            <person name="Luecker S."/>
            <person name="Lage O.M."/>
            <person name="Pohl T."/>
            <person name="Merkel B.J."/>
            <person name="Hornburger P."/>
            <person name="Mueller R.-W."/>
            <person name="Bruemmer F."/>
            <person name="Labrenz M."/>
            <person name="Spormann A.M."/>
            <person name="Op den Camp H."/>
            <person name="Overmann J."/>
            <person name="Amann R."/>
            <person name="Jetten M.S.M."/>
            <person name="Mascher T."/>
            <person name="Medema M.H."/>
            <person name="Devos D.P."/>
            <person name="Kaster A.-K."/>
            <person name="Ovreas L."/>
            <person name="Rohde M."/>
            <person name="Galperin M.Y."/>
            <person name="Jogler C."/>
        </authorList>
    </citation>
    <scope>NUCLEOTIDE SEQUENCE [LARGE SCALE GENOMIC DNA]</scope>
    <source>
        <strain evidence="9 10">K22_7</strain>
    </source>
</reference>
<dbReference type="InterPro" id="IPR013785">
    <property type="entry name" value="Aldolase_TIM"/>
</dbReference>
<sequence length="314" mass="34090">MTQQNSVHRLQGLIAATYTPMNRDGSLNLAVVPEMVQHLIRDGVSGIYVCGSTGEGMSLTSDERRQVAQSYVTAVDGRLPVIVQVGHNSLAEAKQLAAHASEIGADIVSATCPSYFKVSDVPTLVDCMADLASAAADLPFYYYHIPILTGSTIQMADFLEHAADRIPNLAGLKYTDTKLFEFQHCLELADRKFDVVWGCDEMLLGAIATGAEAAIGSTYNIAAPVYQHVIDAVAAGDLPRARRWQARSIDMIRTMGRYPFHSAMKAVLAIRGLDFGGCRLPQGRLSQSETETLQRELDAIGFFEWSSPQSSADS</sequence>
<dbReference type="SUPFAM" id="SSF51569">
    <property type="entry name" value="Aldolase"/>
    <property type="match status" value="1"/>
</dbReference>
<dbReference type="AlphaFoldDB" id="A0A517NET5"/>
<dbReference type="PRINTS" id="PR00146">
    <property type="entry name" value="DHPICSNTHASE"/>
</dbReference>
<feature type="active site" description="Schiff-base intermediate with substrate" evidence="7">
    <location>
        <position position="173"/>
    </location>
</feature>
<dbReference type="GO" id="GO:0005737">
    <property type="term" value="C:cytoplasm"/>
    <property type="evidence" value="ECO:0007669"/>
    <property type="project" value="UniProtKB-SubCell"/>
</dbReference>
<dbReference type="Proteomes" id="UP000318538">
    <property type="component" value="Chromosome"/>
</dbReference>
<proteinExistence type="inferred from homology"/>
<evidence type="ECO:0000313" key="10">
    <source>
        <dbReference type="Proteomes" id="UP000318538"/>
    </source>
</evidence>
<evidence type="ECO:0000313" key="9">
    <source>
        <dbReference type="EMBL" id="QDT05640.1"/>
    </source>
</evidence>
<dbReference type="SMART" id="SM01130">
    <property type="entry name" value="DHDPS"/>
    <property type="match status" value="1"/>
</dbReference>